<dbReference type="Proteomes" id="UP000634136">
    <property type="component" value="Unassembled WGS sequence"/>
</dbReference>
<dbReference type="EMBL" id="JAAIUW010000012">
    <property type="protein sequence ID" value="KAF7805526.1"/>
    <property type="molecule type" value="Genomic_DNA"/>
</dbReference>
<dbReference type="PANTHER" id="PTHR35304">
    <property type="entry name" value="OS05G0120300 PROTEIN-RELATED"/>
    <property type="match status" value="1"/>
</dbReference>
<protein>
    <submittedName>
        <fullName evidence="1">Uncharacterized protein</fullName>
    </submittedName>
</protein>
<dbReference type="PANTHER" id="PTHR35304:SF10">
    <property type="entry name" value="TRANSMEMBRANE PROTEIN"/>
    <property type="match status" value="1"/>
</dbReference>
<sequence>MASVCLSNAGDDTRRLTYVELHRWPESEAEFVKRVSYNKGSIPGSPTRVVDSISCRQVYLRSYTFSRKEEGVKDKTLKCLGKLKQRVVVCATNVSNLNLKDRFRIELFMLTRAKNASCAAFFSVFHRLLSCSSNKVDVSNLYAQDF</sequence>
<proteinExistence type="predicted"/>
<dbReference type="OrthoDB" id="749576at2759"/>
<organism evidence="1 2">
    <name type="scientific">Senna tora</name>
    <dbReference type="NCBI Taxonomy" id="362788"/>
    <lineage>
        <taxon>Eukaryota</taxon>
        <taxon>Viridiplantae</taxon>
        <taxon>Streptophyta</taxon>
        <taxon>Embryophyta</taxon>
        <taxon>Tracheophyta</taxon>
        <taxon>Spermatophyta</taxon>
        <taxon>Magnoliopsida</taxon>
        <taxon>eudicotyledons</taxon>
        <taxon>Gunneridae</taxon>
        <taxon>Pentapetalae</taxon>
        <taxon>rosids</taxon>
        <taxon>fabids</taxon>
        <taxon>Fabales</taxon>
        <taxon>Fabaceae</taxon>
        <taxon>Caesalpinioideae</taxon>
        <taxon>Cassia clade</taxon>
        <taxon>Senna</taxon>
    </lineage>
</organism>
<reference evidence="1" key="1">
    <citation type="submission" date="2020-09" db="EMBL/GenBank/DDBJ databases">
        <title>Genome-Enabled Discovery of Anthraquinone Biosynthesis in Senna tora.</title>
        <authorList>
            <person name="Kang S.-H."/>
            <person name="Pandey R.P."/>
            <person name="Lee C.-M."/>
            <person name="Sim J.-S."/>
            <person name="Jeong J.-T."/>
            <person name="Choi B.-S."/>
            <person name="Jung M."/>
            <person name="Ginzburg D."/>
            <person name="Zhao K."/>
            <person name="Won S.Y."/>
            <person name="Oh T.-J."/>
            <person name="Yu Y."/>
            <person name="Kim N.-H."/>
            <person name="Lee O.R."/>
            <person name="Lee T.-H."/>
            <person name="Bashyal P."/>
            <person name="Kim T.-S."/>
            <person name="Lee W.-H."/>
            <person name="Kawkins C."/>
            <person name="Kim C.-K."/>
            <person name="Kim J.S."/>
            <person name="Ahn B.O."/>
            <person name="Rhee S.Y."/>
            <person name="Sohng J.K."/>
        </authorList>
    </citation>
    <scope>NUCLEOTIDE SEQUENCE</scope>
    <source>
        <tissue evidence="1">Leaf</tissue>
    </source>
</reference>
<evidence type="ECO:0000313" key="1">
    <source>
        <dbReference type="EMBL" id="KAF7805526.1"/>
    </source>
</evidence>
<name>A0A834SLE1_9FABA</name>
<dbReference type="AlphaFoldDB" id="A0A834SLE1"/>
<keyword evidence="2" id="KW-1185">Reference proteome</keyword>
<gene>
    <name evidence="1" type="ORF">G2W53_037687</name>
</gene>
<accession>A0A834SLE1</accession>
<comment type="caution">
    <text evidence="1">The sequence shown here is derived from an EMBL/GenBank/DDBJ whole genome shotgun (WGS) entry which is preliminary data.</text>
</comment>
<evidence type="ECO:0000313" key="2">
    <source>
        <dbReference type="Proteomes" id="UP000634136"/>
    </source>
</evidence>